<dbReference type="Proteomes" id="UP000001640">
    <property type="component" value="Chromosome 10"/>
</dbReference>
<proteinExistence type="predicted"/>
<reference evidence="2 3" key="1">
    <citation type="journal article" date="2011" name="Proc. Natl. Acad. Sci. U.S.A.">
        <title>Evolutionary erosion of yeast sex chromosomes by mating-type switching accidents.</title>
        <authorList>
            <person name="Gordon J.L."/>
            <person name="Armisen D."/>
            <person name="Proux-Wera E."/>
            <person name="Oheigeartaigh S.S."/>
            <person name="Byrne K.P."/>
            <person name="Wolfe K.H."/>
        </authorList>
    </citation>
    <scope>NUCLEOTIDE SEQUENCE [LARGE SCALE GENOMIC DNA]</scope>
    <source>
        <strain evidence="3">ATCC 76901 / BCRC 22586 / CBS 4309 / NBRC 1992 / NRRL Y-12630</strain>
    </source>
</reference>
<sequence length="253" mass="29453">MREKLVGAKEEWYEAYIKSLTTHIENKKYFLKKAQDTIKELQREKENDETRNELAEEEKAKREAIWEEFLNKPLLFPERSDPIGLSLATSSLTMRSASSMDVIKVMKDNCTNMKSMVTYQRKINENLSLLLESMNSSATTTIESDSNETNIYKDVHTRNKELWDNIQSIMKQYLFDSDENEDALACEAVWDILKRLVNYDPTLTFADFKFSSHRETLMKLYRLLLKGHLVVPSTGHTNSRSVQLIDFLDTDVS</sequence>
<dbReference type="HOGENOM" id="CLU_105159_0_0_1"/>
<gene>
    <name evidence="2" type="primary">NCAS0J02210</name>
    <name evidence="2" type="ordered locus">NCAS_0J02210</name>
</gene>
<evidence type="ECO:0000256" key="1">
    <source>
        <dbReference type="SAM" id="Coils"/>
    </source>
</evidence>
<dbReference type="RefSeq" id="XP_003678537.1">
    <property type="nucleotide sequence ID" value="XM_003678489.1"/>
</dbReference>
<dbReference type="GO" id="GO:0007059">
    <property type="term" value="P:chromosome segregation"/>
    <property type="evidence" value="ECO:0007669"/>
    <property type="project" value="EnsemblFungi"/>
</dbReference>
<dbReference type="KEGG" id="ncs:NCAS_0J02210"/>
<dbReference type="EMBL" id="HE576761">
    <property type="protein sequence ID" value="CCC72200.1"/>
    <property type="molecule type" value="Genomic_DNA"/>
</dbReference>
<evidence type="ECO:0000313" key="2">
    <source>
        <dbReference type="EMBL" id="CCC72200.1"/>
    </source>
</evidence>
<dbReference type="GeneID" id="96905896"/>
<organism evidence="2 3">
    <name type="scientific">Naumovozyma castellii</name>
    <name type="common">Yeast</name>
    <name type="synonym">Saccharomyces castellii</name>
    <dbReference type="NCBI Taxonomy" id="27288"/>
    <lineage>
        <taxon>Eukaryota</taxon>
        <taxon>Fungi</taxon>
        <taxon>Dikarya</taxon>
        <taxon>Ascomycota</taxon>
        <taxon>Saccharomycotina</taxon>
        <taxon>Saccharomycetes</taxon>
        <taxon>Saccharomycetales</taxon>
        <taxon>Saccharomycetaceae</taxon>
        <taxon>Naumovozyma</taxon>
    </lineage>
</organism>
<dbReference type="OrthoDB" id="4035795at2759"/>
<dbReference type="GO" id="GO:0000776">
    <property type="term" value="C:kinetochore"/>
    <property type="evidence" value="ECO:0007669"/>
    <property type="project" value="EnsemblFungi"/>
</dbReference>
<feature type="coiled-coil region" evidence="1">
    <location>
        <begin position="24"/>
        <end position="67"/>
    </location>
</feature>
<keyword evidence="1" id="KW-0175">Coiled coil</keyword>
<keyword evidence="3" id="KW-1185">Reference proteome</keyword>
<protein>
    <submittedName>
        <fullName evidence="2">Uncharacterized protein</fullName>
    </submittedName>
</protein>
<dbReference type="CDD" id="cd22646">
    <property type="entry name" value="MCM22_CTD"/>
    <property type="match status" value="1"/>
</dbReference>
<reference key="2">
    <citation type="submission" date="2011-08" db="EMBL/GenBank/DDBJ databases">
        <title>Genome sequence of Naumovozyma castellii.</title>
        <authorList>
            <person name="Gordon J.L."/>
            <person name="Armisen D."/>
            <person name="Proux-Wera E."/>
            <person name="OhEigeartaigh S.S."/>
            <person name="Byrne K.P."/>
            <person name="Wolfe K.H."/>
        </authorList>
    </citation>
    <scope>NUCLEOTIDE SEQUENCE</scope>
    <source>
        <strain>Type strain:CBS 4309</strain>
    </source>
</reference>
<dbReference type="GO" id="GO:0034087">
    <property type="term" value="P:establishment of mitotic sister chromatid cohesion"/>
    <property type="evidence" value="ECO:0007669"/>
    <property type="project" value="EnsemblFungi"/>
</dbReference>
<dbReference type="FunCoup" id="G0VL11">
    <property type="interactions" value="68"/>
</dbReference>
<dbReference type="AlphaFoldDB" id="G0VL11"/>
<dbReference type="OMA" id="MFFPERS"/>
<name>G0VL11_NAUCA</name>
<evidence type="ECO:0000313" key="3">
    <source>
        <dbReference type="Proteomes" id="UP000001640"/>
    </source>
</evidence>
<dbReference type="eggNOG" id="ENOG502S4RM">
    <property type="taxonomic scope" value="Eukaryota"/>
</dbReference>
<dbReference type="InParanoid" id="G0VL11"/>
<accession>G0VL11</accession>
<dbReference type="STRING" id="1064592.G0VL11"/>